<accession>A0AAN0XZD1</accession>
<name>A0AAN0XZD1_9VIBR</name>
<protein>
    <submittedName>
        <fullName evidence="3">Uncharacterized protein</fullName>
    </submittedName>
</protein>
<dbReference type="EMBL" id="CP016179">
    <property type="protein sequence ID" value="ANO35341.1"/>
    <property type="molecule type" value="Genomic_DNA"/>
</dbReference>
<sequence>MDKKQKNQAAVLGVMVSVLGYLAYDTLFDGSVDPRAQRAGLAVQNTEDSGRVLVHTVEVEKEVEPPAVMQFVGLPELSASDAELLSLSQESRLLEAKINQAKLSNELRELTGSSQRKVLPAELGGLVFNSPRNPGVESGMMPPQHPVQAIPAAPSVVDVKQEPKQGQKDDKLTTEEIESLFAHLKVTSVTSRNGASVGWIQLGERRIQAEEGMTFGGVLVKDISSTYIEFEHIDTEHSRKIFVGYTPQESKDATSSTHIESGYMPPMHY</sequence>
<organism evidence="3 4">
    <name type="scientific">Vibrio breoganii</name>
    <dbReference type="NCBI Taxonomy" id="553239"/>
    <lineage>
        <taxon>Bacteria</taxon>
        <taxon>Pseudomonadati</taxon>
        <taxon>Pseudomonadota</taxon>
        <taxon>Gammaproteobacteria</taxon>
        <taxon>Vibrionales</taxon>
        <taxon>Vibrionaceae</taxon>
        <taxon>Vibrio</taxon>
    </lineage>
</organism>
<dbReference type="Proteomes" id="UP000092018">
    <property type="component" value="Plasmid unnamed1"/>
</dbReference>
<evidence type="ECO:0000313" key="3">
    <source>
        <dbReference type="EMBL" id="ANO35341.1"/>
    </source>
</evidence>
<dbReference type="RefSeq" id="WP_065211103.1">
    <property type="nucleotide sequence ID" value="NZ_CP016179.1"/>
</dbReference>
<reference evidence="3 4" key="1">
    <citation type="submission" date="2016-06" db="EMBL/GenBank/DDBJ databases">
        <title>Adaptive Radiation by Waves of Gene Transfer Leads to Fine-Scale Resource Partitioning in Marine Microbes.</title>
        <authorList>
            <person name="Hehemann J.-H."/>
            <person name="Arevalo P."/>
            <person name="Datta M.S."/>
            <person name="Yu X."/>
            <person name="Corzett C."/>
            <person name="Henschel A."/>
            <person name="Preheim S.P."/>
            <person name="Timberlake S."/>
            <person name="Alm E.J."/>
            <person name="Polz M.F."/>
        </authorList>
    </citation>
    <scope>NUCLEOTIDE SEQUENCE [LARGE SCALE GENOMIC DNA]</scope>
    <source>
        <strain evidence="3 4">FF50</strain>
        <plasmid evidence="3 4">unnamed1</plasmid>
    </source>
</reference>
<geneLocation type="plasmid" evidence="3 4">
    <name>unnamed1</name>
</geneLocation>
<feature type="region of interest" description="Disordered" evidence="1">
    <location>
        <begin position="249"/>
        <end position="269"/>
    </location>
</feature>
<dbReference type="KEGG" id="vbr:A6E01_19195"/>
<proteinExistence type="predicted"/>
<evidence type="ECO:0000256" key="2">
    <source>
        <dbReference type="SAM" id="Phobius"/>
    </source>
</evidence>
<keyword evidence="2" id="KW-0812">Transmembrane</keyword>
<keyword evidence="3" id="KW-0614">Plasmid</keyword>
<gene>
    <name evidence="3" type="ORF">A6E01_19195</name>
</gene>
<evidence type="ECO:0000313" key="4">
    <source>
        <dbReference type="Proteomes" id="UP000092018"/>
    </source>
</evidence>
<keyword evidence="2" id="KW-0472">Membrane</keyword>
<keyword evidence="2" id="KW-1133">Transmembrane helix</keyword>
<evidence type="ECO:0000256" key="1">
    <source>
        <dbReference type="SAM" id="MobiDB-lite"/>
    </source>
</evidence>
<feature type="transmembrane region" description="Helical" evidence="2">
    <location>
        <begin position="7"/>
        <end position="24"/>
    </location>
</feature>
<dbReference type="AlphaFoldDB" id="A0AAN0XZD1"/>